<dbReference type="EMBL" id="LGRX02012796">
    <property type="protein sequence ID" value="KAK3266847.1"/>
    <property type="molecule type" value="Genomic_DNA"/>
</dbReference>
<name>A0AAE0FW45_9CHLO</name>
<dbReference type="AlphaFoldDB" id="A0AAE0FW45"/>
<keyword evidence="3" id="KW-1185">Reference proteome</keyword>
<evidence type="ECO:0000256" key="1">
    <source>
        <dbReference type="SAM" id="MobiDB-lite"/>
    </source>
</evidence>
<evidence type="ECO:0000313" key="2">
    <source>
        <dbReference type="EMBL" id="KAK3266847.1"/>
    </source>
</evidence>
<comment type="caution">
    <text evidence="2">The sequence shown here is derived from an EMBL/GenBank/DDBJ whole genome shotgun (WGS) entry which is preliminary data.</text>
</comment>
<feature type="region of interest" description="Disordered" evidence="1">
    <location>
        <begin position="178"/>
        <end position="203"/>
    </location>
</feature>
<accession>A0AAE0FW45</accession>
<dbReference type="Proteomes" id="UP001190700">
    <property type="component" value="Unassembled WGS sequence"/>
</dbReference>
<sequence length="213" mass="23540">MTSLNRKESTRVCDEEYEKRLVLAKQAKRQVETYVQREREKFPKAKHNKITLEQFFKEHPQATFNVVLQTNYQGQVVSFEIGSDVTPLVVSEVACLINKQEEVVESFNVRRGESVYGSIEIEALEEQEREAREGKEKQRVALQAMIESFGREAVLSMMGPPPIATGHPAIAPDLLSTPAPLISTETPKSDAGSSDKSGGGLLGGFAGVFGKNL</sequence>
<gene>
    <name evidence="2" type="ORF">CYMTET_24567</name>
</gene>
<proteinExistence type="predicted"/>
<evidence type="ECO:0000313" key="3">
    <source>
        <dbReference type="Proteomes" id="UP001190700"/>
    </source>
</evidence>
<reference evidence="2 3" key="1">
    <citation type="journal article" date="2015" name="Genome Biol. Evol.">
        <title>Comparative Genomics of a Bacterivorous Green Alga Reveals Evolutionary Causalities and Consequences of Phago-Mixotrophic Mode of Nutrition.</title>
        <authorList>
            <person name="Burns J.A."/>
            <person name="Paasch A."/>
            <person name="Narechania A."/>
            <person name="Kim E."/>
        </authorList>
    </citation>
    <scope>NUCLEOTIDE SEQUENCE [LARGE SCALE GENOMIC DNA]</scope>
    <source>
        <strain evidence="2 3">PLY_AMNH</strain>
    </source>
</reference>
<organism evidence="2 3">
    <name type="scientific">Cymbomonas tetramitiformis</name>
    <dbReference type="NCBI Taxonomy" id="36881"/>
    <lineage>
        <taxon>Eukaryota</taxon>
        <taxon>Viridiplantae</taxon>
        <taxon>Chlorophyta</taxon>
        <taxon>Pyramimonadophyceae</taxon>
        <taxon>Pyramimonadales</taxon>
        <taxon>Pyramimonadaceae</taxon>
        <taxon>Cymbomonas</taxon>
    </lineage>
</organism>
<protein>
    <submittedName>
        <fullName evidence="2">Uncharacterized protein</fullName>
    </submittedName>
</protein>